<dbReference type="EMBL" id="KK088432">
    <property type="protein sequence ID" value="EYE93381.1"/>
    <property type="molecule type" value="Genomic_DNA"/>
</dbReference>
<organism evidence="2 3">
    <name type="scientific">Aspergillus ruber (strain CBS 135680)</name>
    <dbReference type="NCBI Taxonomy" id="1388766"/>
    <lineage>
        <taxon>Eukaryota</taxon>
        <taxon>Fungi</taxon>
        <taxon>Dikarya</taxon>
        <taxon>Ascomycota</taxon>
        <taxon>Pezizomycotina</taxon>
        <taxon>Eurotiomycetes</taxon>
        <taxon>Eurotiomycetidae</taxon>
        <taxon>Eurotiales</taxon>
        <taxon>Aspergillaceae</taxon>
        <taxon>Aspergillus</taxon>
        <taxon>Aspergillus subgen. Aspergillus</taxon>
    </lineage>
</organism>
<name>A0A017S979_ASPRC</name>
<keyword evidence="3" id="KW-1185">Reference proteome</keyword>
<evidence type="ECO:0000256" key="1">
    <source>
        <dbReference type="SAM" id="Phobius"/>
    </source>
</evidence>
<feature type="non-terminal residue" evidence="2">
    <location>
        <position position="1"/>
    </location>
</feature>
<dbReference type="HOGENOM" id="CLU_055859_6_0_1"/>
<gene>
    <name evidence="2" type="ORF">EURHEDRAFT_434047</name>
</gene>
<dbReference type="AlphaFoldDB" id="A0A017S979"/>
<keyword evidence="1" id="KW-0812">Transmembrane</keyword>
<dbReference type="GeneID" id="63698557"/>
<reference evidence="3" key="1">
    <citation type="journal article" date="2014" name="Nat. Commun.">
        <title>Genomic adaptations of the halophilic Dead Sea filamentous fungus Eurotium rubrum.</title>
        <authorList>
            <person name="Kis-Papo T."/>
            <person name="Weig A.R."/>
            <person name="Riley R."/>
            <person name="Persoh D."/>
            <person name="Salamov A."/>
            <person name="Sun H."/>
            <person name="Lipzen A."/>
            <person name="Wasser S.P."/>
            <person name="Rambold G."/>
            <person name="Grigoriev I.V."/>
            <person name="Nevo E."/>
        </authorList>
    </citation>
    <scope>NUCLEOTIDE SEQUENCE [LARGE SCALE GENOMIC DNA]</scope>
    <source>
        <strain evidence="3">CBS 135680</strain>
    </source>
</reference>
<evidence type="ECO:0000313" key="2">
    <source>
        <dbReference type="EMBL" id="EYE93381.1"/>
    </source>
</evidence>
<evidence type="ECO:0000313" key="3">
    <source>
        <dbReference type="Proteomes" id="UP000019804"/>
    </source>
</evidence>
<feature type="non-terminal residue" evidence="2">
    <location>
        <position position="168"/>
    </location>
</feature>
<accession>A0A017S979</accession>
<dbReference type="OrthoDB" id="5215637at2759"/>
<protein>
    <submittedName>
        <fullName evidence="2">Uncharacterized protein</fullName>
    </submittedName>
</protein>
<dbReference type="RefSeq" id="XP_040637069.1">
    <property type="nucleotide sequence ID" value="XM_040783433.1"/>
</dbReference>
<sequence>TCFFPSGKKALGHTPCSDDEYTACCDNNHVCMTNGLCVNVGSDQPYGFSRAACTDKSWGSSCPQECVEKEDGKAGCAILTFEAGGNATTYCCNAITSKNGSAACANDEDPFTITSGTAISGRAYLSNLVAKDSGNNNREVAIGAGVGVPLGVLFLTALGWALYERKKR</sequence>
<dbReference type="Proteomes" id="UP000019804">
    <property type="component" value="Unassembled WGS sequence"/>
</dbReference>
<keyword evidence="1" id="KW-0472">Membrane</keyword>
<keyword evidence="1" id="KW-1133">Transmembrane helix</keyword>
<proteinExistence type="predicted"/>
<feature type="transmembrane region" description="Helical" evidence="1">
    <location>
        <begin position="140"/>
        <end position="163"/>
    </location>
</feature>
<dbReference type="STRING" id="1388766.A0A017S979"/>